<evidence type="ECO:0000313" key="1">
    <source>
        <dbReference type="EMBL" id="KIM78891.1"/>
    </source>
</evidence>
<keyword evidence="2" id="KW-1185">Reference proteome</keyword>
<accession>A0A0C3FFY7</accession>
<proteinExistence type="predicted"/>
<name>A0A0C3FFY7_PILCF</name>
<reference evidence="2" key="2">
    <citation type="submission" date="2015-01" db="EMBL/GenBank/DDBJ databases">
        <title>Evolutionary Origins and Diversification of the Mycorrhizal Mutualists.</title>
        <authorList>
            <consortium name="DOE Joint Genome Institute"/>
            <consortium name="Mycorrhizal Genomics Consortium"/>
            <person name="Kohler A."/>
            <person name="Kuo A."/>
            <person name="Nagy L.G."/>
            <person name="Floudas D."/>
            <person name="Copeland A."/>
            <person name="Barry K.W."/>
            <person name="Cichocki N."/>
            <person name="Veneault-Fourrey C."/>
            <person name="LaButti K."/>
            <person name="Lindquist E.A."/>
            <person name="Lipzen A."/>
            <person name="Lundell T."/>
            <person name="Morin E."/>
            <person name="Murat C."/>
            <person name="Riley R."/>
            <person name="Ohm R."/>
            <person name="Sun H."/>
            <person name="Tunlid A."/>
            <person name="Henrissat B."/>
            <person name="Grigoriev I.V."/>
            <person name="Hibbett D.S."/>
            <person name="Martin F."/>
        </authorList>
    </citation>
    <scope>NUCLEOTIDE SEQUENCE [LARGE SCALE GENOMIC DNA]</scope>
    <source>
        <strain evidence="2">F 1598</strain>
    </source>
</reference>
<evidence type="ECO:0000313" key="2">
    <source>
        <dbReference type="Proteomes" id="UP000054166"/>
    </source>
</evidence>
<protein>
    <submittedName>
        <fullName evidence="1">Uncharacterized protein</fullName>
    </submittedName>
</protein>
<dbReference type="InParanoid" id="A0A0C3FFY7"/>
<dbReference type="HOGENOM" id="CLU_2979917_0_0_1"/>
<dbReference type="AlphaFoldDB" id="A0A0C3FFY7"/>
<reference evidence="1 2" key="1">
    <citation type="submission" date="2014-04" db="EMBL/GenBank/DDBJ databases">
        <authorList>
            <consortium name="DOE Joint Genome Institute"/>
            <person name="Kuo A."/>
            <person name="Tarkka M."/>
            <person name="Buscot F."/>
            <person name="Kohler A."/>
            <person name="Nagy L.G."/>
            <person name="Floudas D."/>
            <person name="Copeland A."/>
            <person name="Barry K.W."/>
            <person name="Cichocki N."/>
            <person name="Veneault-Fourrey C."/>
            <person name="LaButti K."/>
            <person name="Lindquist E.A."/>
            <person name="Lipzen A."/>
            <person name="Lundell T."/>
            <person name="Morin E."/>
            <person name="Murat C."/>
            <person name="Sun H."/>
            <person name="Tunlid A."/>
            <person name="Henrissat B."/>
            <person name="Grigoriev I.V."/>
            <person name="Hibbett D.S."/>
            <person name="Martin F."/>
            <person name="Nordberg H.P."/>
            <person name="Cantor M.N."/>
            <person name="Hua S.X."/>
        </authorList>
    </citation>
    <scope>NUCLEOTIDE SEQUENCE [LARGE SCALE GENOMIC DNA]</scope>
    <source>
        <strain evidence="1 2">F 1598</strain>
    </source>
</reference>
<gene>
    <name evidence="1" type="ORF">PILCRDRAFT_824008</name>
</gene>
<dbReference type="EMBL" id="KN833013">
    <property type="protein sequence ID" value="KIM78891.1"/>
    <property type="molecule type" value="Genomic_DNA"/>
</dbReference>
<organism evidence="1 2">
    <name type="scientific">Piloderma croceum (strain F 1598)</name>
    <dbReference type="NCBI Taxonomy" id="765440"/>
    <lineage>
        <taxon>Eukaryota</taxon>
        <taxon>Fungi</taxon>
        <taxon>Dikarya</taxon>
        <taxon>Basidiomycota</taxon>
        <taxon>Agaricomycotina</taxon>
        <taxon>Agaricomycetes</taxon>
        <taxon>Agaricomycetidae</taxon>
        <taxon>Atheliales</taxon>
        <taxon>Atheliaceae</taxon>
        <taxon>Piloderma</taxon>
    </lineage>
</organism>
<sequence>MKDAVAIVSAGIDFFKFYRMFLDQQQYMSSNGVLLADCLGIQRNGQTMAYNDTVFFRP</sequence>
<dbReference type="Proteomes" id="UP000054166">
    <property type="component" value="Unassembled WGS sequence"/>
</dbReference>